<dbReference type="PANTHER" id="PTHR45913">
    <property type="entry name" value="EPM2A-INTERACTING PROTEIN 1"/>
    <property type="match status" value="1"/>
</dbReference>
<evidence type="ECO:0000313" key="1">
    <source>
        <dbReference type="EMBL" id="KAK3770600.1"/>
    </source>
</evidence>
<dbReference type="PANTHER" id="PTHR45913:SF19">
    <property type="entry name" value="LOW QUALITY PROTEIN: ZINC FINGER BED DOMAIN-CONTAINING PROTEIN 5-LIKE"/>
    <property type="match status" value="1"/>
</dbReference>
<gene>
    <name evidence="1" type="ORF">RRG08_030559</name>
</gene>
<accession>A0AAE0ZJQ7</accession>
<sequence>MNGFRSNVQLWQKHVETGSLEMFPLSNKWEDVNTVGLCETIVKHLKSLEEKMSFYFPSASTECFDWVRDPFSSAPAVGKDITFKEQEELTELRQDRGLKLSFADLPLDSFCLAAAKEFPMLANKAISTLFSFYTTYLGEVGFSSLTAVKTKIRERLRAAQISR</sequence>
<keyword evidence="2" id="KW-1185">Reference proteome</keyword>
<protein>
    <submittedName>
        <fullName evidence="1">Uncharacterized protein</fullName>
    </submittedName>
</protein>
<evidence type="ECO:0000313" key="2">
    <source>
        <dbReference type="Proteomes" id="UP001283361"/>
    </source>
</evidence>
<comment type="caution">
    <text evidence="1">The sequence shown here is derived from an EMBL/GenBank/DDBJ whole genome shotgun (WGS) entry which is preliminary data.</text>
</comment>
<proteinExistence type="predicted"/>
<organism evidence="1 2">
    <name type="scientific">Elysia crispata</name>
    <name type="common">lettuce slug</name>
    <dbReference type="NCBI Taxonomy" id="231223"/>
    <lineage>
        <taxon>Eukaryota</taxon>
        <taxon>Metazoa</taxon>
        <taxon>Spiralia</taxon>
        <taxon>Lophotrochozoa</taxon>
        <taxon>Mollusca</taxon>
        <taxon>Gastropoda</taxon>
        <taxon>Heterobranchia</taxon>
        <taxon>Euthyneura</taxon>
        <taxon>Panpulmonata</taxon>
        <taxon>Sacoglossa</taxon>
        <taxon>Placobranchoidea</taxon>
        <taxon>Plakobranchidae</taxon>
        <taxon>Elysia</taxon>
    </lineage>
</organism>
<dbReference type="Proteomes" id="UP001283361">
    <property type="component" value="Unassembled WGS sequence"/>
</dbReference>
<name>A0AAE0ZJQ7_9GAST</name>
<dbReference type="AlphaFoldDB" id="A0AAE0ZJQ7"/>
<dbReference type="EMBL" id="JAWDGP010003800">
    <property type="protein sequence ID" value="KAK3770600.1"/>
    <property type="molecule type" value="Genomic_DNA"/>
</dbReference>
<reference evidence="1" key="1">
    <citation type="journal article" date="2023" name="G3 (Bethesda)">
        <title>A reference genome for the long-term kleptoplast-retaining sea slug Elysia crispata morphotype clarki.</title>
        <authorList>
            <person name="Eastman K.E."/>
            <person name="Pendleton A.L."/>
            <person name="Shaikh M.A."/>
            <person name="Suttiyut T."/>
            <person name="Ogas R."/>
            <person name="Tomko P."/>
            <person name="Gavelis G."/>
            <person name="Widhalm J.R."/>
            <person name="Wisecaver J.H."/>
        </authorList>
    </citation>
    <scope>NUCLEOTIDE SEQUENCE</scope>
    <source>
        <strain evidence="1">ECLA1</strain>
    </source>
</reference>